<keyword evidence="3" id="KW-0813">Transport</keyword>
<evidence type="ECO:0000256" key="10">
    <source>
        <dbReference type="SAM" id="Phobius"/>
    </source>
</evidence>
<comment type="similarity">
    <text evidence="2">Belongs to the ABC-2 integral membrane protein family.</text>
</comment>
<evidence type="ECO:0000313" key="12">
    <source>
        <dbReference type="EMBL" id="RKP47733.1"/>
    </source>
</evidence>
<dbReference type="PANTHER" id="PTHR30413">
    <property type="entry name" value="INNER MEMBRANE TRANSPORT PERMEASE"/>
    <property type="match status" value="1"/>
</dbReference>
<name>A0A494XJJ1_9BURK</name>
<gene>
    <name evidence="12" type="ORF">D7S86_22475</name>
</gene>
<feature type="transmembrane region" description="Helical" evidence="10">
    <location>
        <begin position="39"/>
        <end position="60"/>
    </location>
</feature>
<dbReference type="GO" id="GO:0140359">
    <property type="term" value="F:ABC-type transporter activity"/>
    <property type="evidence" value="ECO:0007669"/>
    <property type="project" value="InterPro"/>
</dbReference>
<dbReference type="GO" id="GO:0015774">
    <property type="term" value="P:polysaccharide transport"/>
    <property type="evidence" value="ECO:0007669"/>
    <property type="project" value="UniProtKB-KW"/>
</dbReference>
<dbReference type="GO" id="GO:0043190">
    <property type="term" value="C:ATP-binding cassette (ABC) transporter complex"/>
    <property type="evidence" value="ECO:0007669"/>
    <property type="project" value="InterPro"/>
</dbReference>
<feature type="transmembrane region" description="Helical" evidence="10">
    <location>
        <begin position="185"/>
        <end position="203"/>
    </location>
</feature>
<dbReference type="GO" id="GO:0015920">
    <property type="term" value="P:lipopolysaccharide transport"/>
    <property type="evidence" value="ECO:0007669"/>
    <property type="project" value="TreeGrafter"/>
</dbReference>
<evidence type="ECO:0000256" key="9">
    <source>
        <dbReference type="ARBA" id="ARBA00023136"/>
    </source>
</evidence>
<protein>
    <submittedName>
        <fullName evidence="12">ABC transporter permease</fullName>
    </submittedName>
</protein>
<dbReference type="Pfam" id="PF01061">
    <property type="entry name" value="ABC2_membrane"/>
    <property type="match status" value="1"/>
</dbReference>
<evidence type="ECO:0000313" key="13">
    <source>
        <dbReference type="Proteomes" id="UP000270342"/>
    </source>
</evidence>
<evidence type="ECO:0000259" key="11">
    <source>
        <dbReference type="Pfam" id="PF01061"/>
    </source>
</evidence>
<sequence length="264" mass="29442">MNSGAWHRFGRSFAIQRRVIFALIMREIITRYGRNNIGFAWLFAEPMLFTIGITVLWSVAKENAGGHHINIIAFAITSYTTVLMWRNTIGNCTHAVVPNQSLLFHRNVKIIDFFFARIILEISGVTFSTAVLFLALLITGLIPPPADVLTMIGGWILLAWYSIAMGLLIGALCQYDELVERIWHPLAYFQLPVSGAFAMASWLPTPLRKVVLLFPAANCAEIVRDGYFGDAIKSYYDAGYVATICLVLTWLGLLAVRGAARRLA</sequence>
<comment type="caution">
    <text evidence="12">The sequence shown here is derived from an EMBL/GenBank/DDBJ whole genome shotgun (WGS) entry which is preliminary data.</text>
</comment>
<evidence type="ECO:0000256" key="4">
    <source>
        <dbReference type="ARBA" id="ARBA00022475"/>
    </source>
</evidence>
<evidence type="ECO:0000256" key="1">
    <source>
        <dbReference type="ARBA" id="ARBA00004651"/>
    </source>
</evidence>
<dbReference type="RefSeq" id="WP_121089548.1">
    <property type="nucleotide sequence ID" value="NZ_RBZU01000012.1"/>
</dbReference>
<evidence type="ECO:0000256" key="7">
    <source>
        <dbReference type="ARBA" id="ARBA00022989"/>
    </source>
</evidence>
<dbReference type="OrthoDB" id="9814458at2"/>
<feature type="transmembrane region" description="Helical" evidence="10">
    <location>
        <begin position="148"/>
        <end position="173"/>
    </location>
</feature>
<dbReference type="InterPro" id="IPR013525">
    <property type="entry name" value="ABC2_TM"/>
</dbReference>
<comment type="subcellular location">
    <subcellularLocation>
        <location evidence="1">Cell membrane</location>
        <topology evidence="1">Multi-pass membrane protein</topology>
    </subcellularLocation>
</comment>
<feature type="transmembrane region" description="Helical" evidence="10">
    <location>
        <begin position="238"/>
        <end position="256"/>
    </location>
</feature>
<proteinExistence type="inferred from homology"/>
<keyword evidence="6 10" id="KW-0812">Transmembrane</keyword>
<accession>A0A494XJJ1</accession>
<evidence type="ECO:0000256" key="2">
    <source>
        <dbReference type="ARBA" id="ARBA00007783"/>
    </source>
</evidence>
<reference evidence="12 13" key="1">
    <citation type="submission" date="2018-10" db="EMBL/GenBank/DDBJ databases">
        <title>Robbsia sp. DHC34, isolated from soil.</title>
        <authorList>
            <person name="Gao Z.-H."/>
            <person name="Qiu L.-H."/>
        </authorList>
    </citation>
    <scope>NUCLEOTIDE SEQUENCE [LARGE SCALE GENOMIC DNA]</scope>
    <source>
        <strain evidence="12 13">DHC34</strain>
    </source>
</reference>
<evidence type="ECO:0000256" key="3">
    <source>
        <dbReference type="ARBA" id="ARBA00022448"/>
    </source>
</evidence>
<evidence type="ECO:0000256" key="6">
    <source>
        <dbReference type="ARBA" id="ARBA00022692"/>
    </source>
</evidence>
<evidence type="ECO:0000256" key="8">
    <source>
        <dbReference type="ARBA" id="ARBA00023047"/>
    </source>
</evidence>
<keyword evidence="9 10" id="KW-0472">Membrane</keyword>
<dbReference type="EMBL" id="RBZU01000012">
    <property type="protein sequence ID" value="RKP47733.1"/>
    <property type="molecule type" value="Genomic_DNA"/>
</dbReference>
<keyword evidence="5" id="KW-0762">Sugar transport</keyword>
<keyword evidence="13" id="KW-1185">Reference proteome</keyword>
<dbReference type="PANTHER" id="PTHR30413:SF10">
    <property type="entry name" value="CAPSULE POLYSACCHARIDE EXPORT INNER-MEMBRANE PROTEIN CTRC"/>
    <property type="match status" value="1"/>
</dbReference>
<dbReference type="Proteomes" id="UP000270342">
    <property type="component" value="Unassembled WGS sequence"/>
</dbReference>
<feature type="domain" description="ABC-2 type transporter transmembrane" evidence="11">
    <location>
        <begin position="20"/>
        <end position="227"/>
    </location>
</feature>
<feature type="transmembrane region" description="Helical" evidence="10">
    <location>
        <begin position="114"/>
        <end position="142"/>
    </location>
</feature>
<dbReference type="InterPro" id="IPR000412">
    <property type="entry name" value="ABC_2_transport"/>
</dbReference>
<keyword evidence="8" id="KW-0625">Polysaccharide transport</keyword>
<dbReference type="PRINTS" id="PR00164">
    <property type="entry name" value="ABC2TRNSPORT"/>
</dbReference>
<feature type="transmembrane region" description="Helical" evidence="10">
    <location>
        <begin position="66"/>
        <end position="85"/>
    </location>
</feature>
<organism evidence="12 13">
    <name type="scientific">Pararobbsia silviterrae</name>
    <dbReference type="NCBI Taxonomy" id="1792498"/>
    <lineage>
        <taxon>Bacteria</taxon>
        <taxon>Pseudomonadati</taxon>
        <taxon>Pseudomonadota</taxon>
        <taxon>Betaproteobacteria</taxon>
        <taxon>Burkholderiales</taxon>
        <taxon>Burkholderiaceae</taxon>
        <taxon>Pararobbsia</taxon>
    </lineage>
</organism>
<keyword evidence="7 10" id="KW-1133">Transmembrane helix</keyword>
<dbReference type="AlphaFoldDB" id="A0A494XJJ1"/>
<evidence type="ECO:0000256" key="5">
    <source>
        <dbReference type="ARBA" id="ARBA00022597"/>
    </source>
</evidence>
<keyword evidence="4" id="KW-1003">Cell membrane</keyword>